<dbReference type="EC" id="2.5.1.60" evidence="3 13"/>
<dbReference type="CDD" id="cd02894">
    <property type="entry name" value="GGTase-II"/>
    <property type="match status" value="1"/>
</dbReference>
<dbReference type="FunFam" id="1.50.10.20:FF:000004">
    <property type="entry name" value="Geranylgeranyl transferase type-2 subunit beta"/>
    <property type="match status" value="1"/>
</dbReference>
<evidence type="ECO:0000256" key="11">
    <source>
        <dbReference type="ARBA" id="ARBA00062019"/>
    </source>
</evidence>
<evidence type="ECO:0000259" key="14">
    <source>
        <dbReference type="Pfam" id="PF00432"/>
    </source>
</evidence>
<evidence type="ECO:0000256" key="7">
    <source>
        <dbReference type="ARBA" id="ARBA00022723"/>
    </source>
</evidence>
<dbReference type="EMBL" id="GAPW01001511">
    <property type="protein sequence ID" value="JAC12087.1"/>
    <property type="molecule type" value="mRNA"/>
</dbReference>
<evidence type="ECO:0000313" key="15">
    <source>
        <dbReference type="EMBL" id="JAC12087.1"/>
    </source>
</evidence>
<comment type="similarity">
    <text evidence="2 13">Belongs to the protein prenyltransferase subunit beta family.</text>
</comment>
<evidence type="ECO:0000256" key="9">
    <source>
        <dbReference type="ARBA" id="ARBA00022833"/>
    </source>
</evidence>
<evidence type="ECO:0000256" key="8">
    <source>
        <dbReference type="ARBA" id="ARBA00022737"/>
    </source>
</evidence>
<evidence type="ECO:0000256" key="5">
    <source>
        <dbReference type="ARBA" id="ARBA00022602"/>
    </source>
</evidence>
<keyword evidence="8" id="KW-0677">Repeat</keyword>
<dbReference type="VEuPathDB" id="VectorBase:AALF010189"/>
<evidence type="ECO:0000256" key="3">
    <source>
        <dbReference type="ARBA" id="ARBA00012656"/>
    </source>
</evidence>
<dbReference type="InterPro" id="IPR026873">
    <property type="entry name" value="Ptb1"/>
</dbReference>
<evidence type="ECO:0000256" key="1">
    <source>
        <dbReference type="ARBA" id="ARBA00002902"/>
    </source>
</evidence>
<dbReference type="GO" id="GO:0046872">
    <property type="term" value="F:metal ion binding"/>
    <property type="evidence" value="ECO:0007669"/>
    <property type="project" value="UniProtKB-KW"/>
</dbReference>
<evidence type="ECO:0000256" key="2">
    <source>
        <dbReference type="ARBA" id="ARBA00010497"/>
    </source>
</evidence>
<dbReference type="Pfam" id="PF00432">
    <property type="entry name" value="Prenyltrans"/>
    <property type="match status" value="1"/>
</dbReference>
<dbReference type="GO" id="GO:0005968">
    <property type="term" value="C:Rab-protein geranylgeranyltransferase complex"/>
    <property type="evidence" value="ECO:0007669"/>
    <property type="project" value="UniProtKB-UniRule"/>
</dbReference>
<protein>
    <recommendedName>
        <fullName evidence="12 13">Geranylgeranyl transferase type-2 subunit beta</fullName>
        <ecNumber evidence="3 13">2.5.1.60</ecNumber>
    </recommendedName>
</protein>
<reference evidence="15" key="1">
    <citation type="journal article" date="2014" name="PLoS Negl. Trop. Dis.">
        <title>Identification and characterization of seminal fluid proteins in the Asian tiger mosquito, Aedes albopictus.</title>
        <authorList>
            <person name="Boes K.E."/>
            <person name="Ribeiro J.M."/>
            <person name="Wong A."/>
            <person name="Harrington L.C."/>
            <person name="Wolfner M.F."/>
            <person name="Sirot L.K."/>
        </authorList>
    </citation>
    <scope>NUCLEOTIDE SEQUENCE</scope>
    <source>
        <tissue evidence="15">Reproductive organs</tissue>
    </source>
</reference>
<dbReference type="PANTHER" id="PTHR11774:SF11">
    <property type="entry name" value="GERANYLGERANYL TRANSFERASE TYPE-2 SUBUNIT BETA"/>
    <property type="match status" value="1"/>
</dbReference>
<dbReference type="InterPro" id="IPR001330">
    <property type="entry name" value="Prenyltrans"/>
</dbReference>
<proteinExistence type="evidence at transcript level"/>
<dbReference type="PANTHER" id="PTHR11774">
    <property type="entry name" value="GERANYLGERANYL TRANSFERASE TYPE BETA SUBUNIT"/>
    <property type="match status" value="1"/>
</dbReference>
<keyword evidence="5 13" id="KW-0637">Prenyltransferase</keyword>
<evidence type="ECO:0000256" key="10">
    <source>
        <dbReference type="ARBA" id="ARBA00047658"/>
    </source>
</evidence>
<sequence length="436" mass="49222">MAFVTNDVSISDEPRELLFDKHVEYIANHGNDKNDYEYCMTEFLRMSGIYWGVTGLDLMHQLDRVNRQEIIDFIKKCQCPTSGGISACEGHDPHLLYTLSAVQILCIYDCLGEIDTDAIARYVSSLQQLDGSFFGDKWGEVDTRFSFCAVAILSLINKMDVIDLEKAVNFVMSCCNSDGGFGSKPNAESHAGLIYCCVGFLSITDQLHRLDCEKLAWWLCERQLPSGGLNGRPEKLPDVCYSWWVLASLTIMGRLNWISDEKLKKFILSCQDAETGGFSDRTGNMPDIFHTLFGLGALSLLGDERLRKVNPTFCMPQYVIDRCNVKPKVITQIWLPSQGSRQERQRMQEVVLIGHFENVLRVPFLLVDHVEPVMGSVGTEHNGRCATKCSQSKDRPARTYQLPQGWHCFRRHRFSTLTCNLLSGGDSSLRFQPIPG</sequence>
<dbReference type="SUPFAM" id="SSF48239">
    <property type="entry name" value="Terpenoid cyclases/Protein prenyltransferases"/>
    <property type="match status" value="1"/>
</dbReference>
<keyword evidence="6 13" id="KW-0808">Transferase</keyword>
<dbReference type="InterPro" id="IPR045089">
    <property type="entry name" value="PGGT1B-like"/>
</dbReference>
<name>A0A023ES77_AEDAL</name>
<comment type="cofactor">
    <cofactor evidence="13">
        <name>Zn(2+)</name>
        <dbReference type="ChEBI" id="CHEBI:29105"/>
    </cofactor>
    <text evidence="13">Binds 1 zinc ion per subunit.</text>
</comment>
<organism evidence="15">
    <name type="scientific">Aedes albopictus</name>
    <name type="common">Asian tiger mosquito</name>
    <name type="synonym">Stegomyia albopicta</name>
    <dbReference type="NCBI Taxonomy" id="7160"/>
    <lineage>
        <taxon>Eukaryota</taxon>
        <taxon>Metazoa</taxon>
        <taxon>Ecdysozoa</taxon>
        <taxon>Arthropoda</taxon>
        <taxon>Hexapoda</taxon>
        <taxon>Insecta</taxon>
        <taxon>Pterygota</taxon>
        <taxon>Neoptera</taxon>
        <taxon>Endopterygota</taxon>
        <taxon>Diptera</taxon>
        <taxon>Nematocera</taxon>
        <taxon>Culicoidea</taxon>
        <taxon>Culicidae</taxon>
        <taxon>Culicinae</taxon>
        <taxon>Aedini</taxon>
        <taxon>Aedes</taxon>
        <taxon>Stegomyia</taxon>
    </lineage>
</organism>
<keyword evidence="7 13" id="KW-0479">Metal-binding</keyword>
<evidence type="ECO:0000256" key="12">
    <source>
        <dbReference type="ARBA" id="ARBA00069127"/>
    </source>
</evidence>
<comment type="function">
    <text evidence="1">Catalyzes the transfer of a geranylgeranyl moiety from geranylgeranyl diphosphate to both cysteines of Rab proteins with the C-terminal sequence -XXCC, -XCXC and -CCXX, such as RAB1A, RAB3A, RAB5A and RAB7A.</text>
</comment>
<keyword evidence="4" id="KW-0597">Phosphoprotein</keyword>
<keyword evidence="9 13" id="KW-0862">Zinc</keyword>
<dbReference type="VEuPathDB" id="VectorBase:AALFPA_042409"/>
<accession>A0A023ES77</accession>
<dbReference type="Gene3D" id="1.50.10.20">
    <property type="match status" value="1"/>
</dbReference>
<comment type="subunit">
    <text evidence="11">Heterotrimer composed of RABGGTA, RABGGTB and CHM; within this trimer, RABGGTA and RABGGTB form the catalytic component B, while CHM (component A) mediates peptide substrate binding. The Rab GGTase dimer (RGGT) interacts with CHM (component A) prior to Rab protein binding; the association is stabilized by geranylgeranyl pyrophosphate (GGpp). The CHM:RGGT:Rab complex is destabilized by GGpp. Interaction of RABGGTB with prenylated PTP4A2 precludes its association with RABGGTA and inhibits enzyme activity. Interacts with CHODL. Interacts with non-phosphorylated form of RAB8A; phosphorylation of RAB8A at 'Thr-72' disrupts this interaction.</text>
</comment>
<evidence type="ECO:0000256" key="4">
    <source>
        <dbReference type="ARBA" id="ARBA00022553"/>
    </source>
</evidence>
<feature type="domain" description="Prenyltransferase alpha-alpha toroid" evidence="14">
    <location>
        <begin position="18"/>
        <end position="315"/>
    </location>
</feature>
<dbReference type="VEuPathDB" id="VectorBase:AALC636_020968"/>
<evidence type="ECO:0000256" key="13">
    <source>
        <dbReference type="RuleBase" id="RU365076"/>
    </source>
</evidence>
<evidence type="ECO:0000256" key="6">
    <source>
        <dbReference type="ARBA" id="ARBA00022679"/>
    </source>
</evidence>
<comment type="catalytic activity">
    <reaction evidence="10 13">
        <text>geranylgeranyl diphosphate + L-cysteinyl-[protein] = S-geranylgeranyl-L-cysteinyl-[protein] + diphosphate</text>
        <dbReference type="Rhea" id="RHEA:21240"/>
        <dbReference type="Rhea" id="RHEA-COMP:10131"/>
        <dbReference type="Rhea" id="RHEA-COMP:11537"/>
        <dbReference type="ChEBI" id="CHEBI:29950"/>
        <dbReference type="ChEBI" id="CHEBI:33019"/>
        <dbReference type="ChEBI" id="CHEBI:57533"/>
        <dbReference type="ChEBI" id="CHEBI:86021"/>
        <dbReference type="EC" id="2.5.1.60"/>
    </reaction>
</comment>
<dbReference type="InterPro" id="IPR008930">
    <property type="entry name" value="Terpenoid_cyclase/PrenylTrfase"/>
</dbReference>
<dbReference type="GO" id="GO:0004663">
    <property type="term" value="F:Rab geranylgeranyltransferase activity"/>
    <property type="evidence" value="ECO:0007669"/>
    <property type="project" value="UniProtKB-UniRule"/>
</dbReference>
<dbReference type="AlphaFoldDB" id="A0A023ES77"/>
<comment type="function">
    <text evidence="13">Catalyzes the transfer of a geranylgeranyl moiety from geranylgeranyl diphosphate to both cysteines of proteins with the C-terminal sequence -XXCC, -XCXC and -CCXX.</text>
</comment>